<proteinExistence type="inferred from homology"/>
<dbReference type="InterPro" id="IPR018943">
    <property type="entry name" value="Oligosaccaryltransferase"/>
</dbReference>
<organism evidence="9 10">
    <name type="scientific">Eremothecium cymbalariae (strain CBS 270.75 / DBVPG 7215 / KCTC 17166 / NRRL Y-17582)</name>
    <name type="common">Yeast</name>
    <dbReference type="NCBI Taxonomy" id="931890"/>
    <lineage>
        <taxon>Eukaryota</taxon>
        <taxon>Fungi</taxon>
        <taxon>Dikarya</taxon>
        <taxon>Ascomycota</taxon>
        <taxon>Saccharomycotina</taxon>
        <taxon>Saccharomycetes</taxon>
        <taxon>Saccharomycetales</taxon>
        <taxon>Saccharomycetaceae</taxon>
        <taxon>Eremothecium</taxon>
    </lineage>
</organism>
<keyword evidence="7 8" id="KW-0472">Membrane</keyword>
<keyword evidence="5" id="KW-0735">Signal-anchor</keyword>
<dbReference type="GeneID" id="11472363"/>
<dbReference type="EMBL" id="CP002502">
    <property type="protein sequence ID" value="AET40824.1"/>
    <property type="molecule type" value="Genomic_DNA"/>
</dbReference>
<keyword evidence="10" id="KW-1185">Reference proteome</keyword>
<dbReference type="STRING" id="931890.G8JUP4"/>
<dbReference type="SUPFAM" id="SSF103464">
    <property type="entry name" value="Oligosaccharyltransferase subunit ost4p"/>
    <property type="match status" value="1"/>
</dbReference>
<dbReference type="GO" id="GO:0005789">
    <property type="term" value="C:endoplasmic reticulum membrane"/>
    <property type="evidence" value="ECO:0007669"/>
    <property type="project" value="UniProtKB-SubCell"/>
</dbReference>
<gene>
    <name evidence="9" type="ordered locus">Ecym_6453</name>
</gene>
<evidence type="ECO:0000313" key="9">
    <source>
        <dbReference type="EMBL" id="AET40824.1"/>
    </source>
</evidence>
<dbReference type="KEGG" id="erc:Ecym_6453"/>
<keyword evidence="4" id="KW-0256">Endoplasmic reticulum</keyword>
<feature type="transmembrane region" description="Helical" evidence="8">
    <location>
        <begin position="12"/>
        <end position="32"/>
    </location>
</feature>
<protein>
    <recommendedName>
        <fullName evidence="11">Dolichyl-diphosphooligosaccharide--protein glycosyltransferase subunit OST4</fullName>
    </recommendedName>
</protein>
<dbReference type="RefSeq" id="XP_003647641.1">
    <property type="nucleotide sequence ID" value="XM_003647593.1"/>
</dbReference>
<dbReference type="FunCoup" id="G8JUP4">
    <property type="interactions" value="134"/>
</dbReference>
<evidence type="ECO:0000256" key="2">
    <source>
        <dbReference type="ARBA" id="ARBA00007685"/>
    </source>
</evidence>
<dbReference type="AlphaFoldDB" id="G8JUP4"/>
<evidence type="ECO:0000313" key="10">
    <source>
        <dbReference type="Proteomes" id="UP000006790"/>
    </source>
</evidence>
<dbReference type="OrthoDB" id="2124077at2759"/>
<comment type="similarity">
    <text evidence="2">Belongs to the OST4 family.</text>
</comment>
<dbReference type="HOGENOM" id="CLU_160806_3_1_1"/>
<evidence type="ECO:0000256" key="7">
    <source>
        <dbReference type="ARBA" id="ARBA00023136"/>
    </source>
</evidence>
<evidence type="ECO:0008006" key="11">
    <source>
        <dbReference type="Google" id="ProtNLM"/>
    </source>
</evidence>
<evidence type="ECO:0000256" key="1">
    <source>
        <dbReference type="ARBA" id="ARBA00004643"/>
    </source>
</evidence>
<dbReference type="Proteomes" id="UP000006790">
    <property type="component" value="Chromosome 6"/>
</dbReference>
<dbReference type="Pfam" id="PF10215">
    <property type="entry name" value="Ost4"/>
    <property type="match status" value="1"/>
</dbReference>
<evidence type="ECO:0000256" key="3">
    <source>
        <dbReference type="ARBA" id="ARBA00022692"/>
    </source>
</evidence>
<keyword evidence="3 8" id="KW-0812">Transmembrane</keyword>
<dbReference type="InterPro" id="IPR036330">
    <property type="entry name" value="Ost4p_sf"/>
</dbReference>
<comment type="subcellular location">
    <subcellularLocation>
        <location evidence="1">Endoplasmic reticulum membrane</location>
        <topology evidence="1">Single-pass type III membrane protein</topology>
    </subcellularLocation>
</comment>
<keyword evidence="6 8" id="KW-1133">Transmembrane helix</keyword>
<reference evidence="10" key="1">
    <citation type="journal article" date="2012" name="G3 (Bethesda)">
        <title>Pichia sorbitophila, an interspecies yeast hybrid reveals early steps of genome resolution following polyploidization.</title>
        <authorList>
            <person name="Leh Louis V."/>
            <person name="Despons L."/>
            <person name="Friedrich A."/>
            <person name="Martin T."/>
            <person name="Durrens P."/>
            <person name="Casaregola S."/>
            <person name="Neuveglise C."/>
            <person name="Fairhead C."/>
            <person name="Marck C."/>
            <person name="Cruz J.A."/>
            <person name="Straub M.L."/>
            <person name="Kugler V."/>
            <person name="Sacerdot C."/>
            <person name="Uzunov Z."/>
            <person name="Thierry A."/>
            <person name="Weiss S."/>
            <person name="Bleykasten C."/>
            <person name="De Montigny J."/>
            <person name="Jacques N."/>
            <person name="Jung P."/>
            <person name="Lemaire M."/>
            <person name="Mallet S."/>
            <person name="Morel G."/>
            <person name="Richard G.F."/>
            <person name="Sarkar A."/>
            <person name="Savel G."/>
            <person name="Schacherer J."/>
            <person name="Seret M.L."/>
            <person name="Talla E."/>
            <person name="Samson G."/>
            <person name="Jubin C."/>
            <person name="Poulain J."/>
            <person name="Vacherie B."/>
            <person name="Barbe V."/>
            <person name="Pelletier E."/>
            <person name="Sherman D.J."/>
            <person name="Westhof E."/>
            <person name="Weissenbach J."/>
            <person name="Baret P.V."/>
            <person name="Wincker P."/>
            <person name="Gaillardin C."/>
            <person name="Dujon B."/>
            <person name="Souciet J.L."/>
        </authorList>
    </citation>
    <scope>NUCLEOTIDE SEQUENCE [LARGE SCALE GENOMIC DNA]</scope>
    <source>
        <strain evidence="10">CBS 270.75 / DBVPG 7215 / KCTC 17166 / NRRL Y-17582</strain>
    </source>
</reference>
<evidence type="ECO:0000256" key="8">
    <source>
        <dbReference type="SAM" id="Phobius"/>
    </source>
</evidence>
<evidence type="ECO:0000256" key="5">
    <source>
        <dbReference type="ARBA" id="ARBA00022968"/>
    </source>
</evidence>
<name>G8JUP4_ERECY</name>
<dbReference type="InParanoid" id="G8JUP4"/>
<evidence type="ECO:0000256" key="4">
    <source>
        <dbReference type="ARBA" id="ARBA00022824"/>
    </source>
</evidence>
<sequence length="41" mass="4877">MITDNQLNTLAISFGLVMFTFIVFYYIIDFAVKKKEDIKRE</sequence>
<evidence type="ECO:0000256" key="6">
    <source>
        <dbReference type="ARBA" id="ARBA00022989"/>
    </source>
</evidence>
<accession>G8JUP4</accession>